<dbReference type="Gene3D" id="3.40.50.450">
    <property type="match status" value="1"/>
</dbReference>
<dbReference type="PANTHER" id="PTHR43393:SF3">
    <property type="entry name" value="LYSINE DECARBOXYLASE-LIKE PROTEIN"/>
    <property type="match status" value="1"/>
</dbReference>
<evidence type="ECO:0000256" key="2">
    <source>
        <dbReference type="RuleBase" id="RU363015"/>
    </source>
</evidence>
<comment type="catalytic activity">
    <reaction evidence="1">
        <text>AMP + H2O = D-ribose 5-phosphate + adenine</text>
        <dbReference type="Rhea" id="RHEA:20129"/>
        <dbReference type="ChEBI" id="CHEBI:15377"/>
        <dbReference type="ChEBI" id="CHEBI:16708"/>
        <dbReference type="ChEBI" id="CHEBI:78346"/>
        <dbReference type="ChEBI" id="CHEBI:456215"/>
        <dbReference type="EC" id="3.2.2.4"/>
    </reaction>
</comment>
<keyword evidence="4" id="KW-1185">Reference proteome</keyword>
<dbReference type="GO" id="GO:0005829">
    <property type="term" value="C:cytosol"/>
    <property type="evidence" value="ECO:0007669"/>
    <property type="project" value="TreeGrafter"/>
</dbReference>
<dbReference type="KEGG" id="dvn:HQ394_14030"/>
<dbReference type="Pfam" id="PF03641">
    <property type="entry name" value="Lysine_decarbox"/>
    <property type="match status" value="1"/>
</dbReference>
<dbReference type="AlphaFoldDB" id="A0A7H1N3F8"/>
<comment type="similarity">
    <text evidence="2">Belongs to the LOG family.</text>
</comment>
<proteinExistence type="inferred from homology"/>
<evidence type="ECO:0000313" key="3">
    <source>
        <dbReference type="EMBL" id="QNT70244.1"/>
    </source>
</evidence>
<gene>
    <name evidence="3" type="ORF">HQ394_14030</name>
</gene>
<evidence type="ECO:0000256" key="1">
    <source>
        <dbReference type="ARBA" id="ARBA00000274"/>
    </source>
</evidence>
<dbReference type="GO" id="GO:0008714">
    <property type="term" value="F:AMP nucleosidase activity"/>
    <property type="evidence" value="ECO:0007669"/>
    <property type="project" value="UniProtKB-EC"/>
</dbReference>
<dbReference type="InterPro" id="IPR031100">
    <property type="entry name" value="LOG_fam"/>
</dbReference>
<dbReference type="EMBL" id="CP053923">
    <property type="protein sequence ID" value="QNT70244.1"/>
    <property type="molecule type" value="Genomic_DNA"/>
</dbReference>
<dbReference type="InterPro" id="IPR052341">
    <property type="entry name" value="LOG_family_nucleotidases"/>
</dbReference>
<accession>A0A7H1N3F8</accession>
<dbReference type="Proteomes" id="UP000516369">
    <property type="component" value="Chromosome"/>
</dbReference>
<organism evidence="3 4">
    <name type="scientific">Defluviicoccus vanus</name>
    <dbReference type="NCBI Taxonomy" id="111831"/>
    <lineage>
        <taxon>Bacteria</taxon>
        <taxon>Pseudomonadati</taxon>
        <taxon>Pseudomonadota</taxon>
        <taxon>Alphaproteobacteria</taxon>
        <taxon>Rhodospirillales</taxon>
        <taxon>Rhodospirillaceae</taxon>
        <taxon>Defluviicoccus</taxon>
    </lineage>
</organism>
<keyword evidence="2" id="KW-0203">Cytokinin biosynthesis</keyword>
<dbReference type="NCBIfam" id="TIGR00730">
    <property type="entry name" value="Rossman fold protein, TIGR00730 family"/>
    <property type="match status" value="1"/>
</dbReference>
<dbReference type="EC" id="3.2.2.n1" evidence="2"/>
<evidence type="ECO:0000313" key="4">
    <source>
        <dbReference type="Proteomes" id="UP000516369"/>
    </source>
</evidence>
<protein>
    <recommendedName>
        <fullName evidence="2">Cytokinin riboside 5'-monophosphate phosphoribohydrolase</fullName>
        <ecNumber evidence="2">3.2.2.n1</ecNumber>
    </recommendedName>
</protein>
<name>A0A7H1N3F8_9PROT</name>
<dbReference type="SUPFAM" id="SSF102405">
    <property type="entry name" value="MCP/YpsA-like"/>
    <property type="match status" value="1"/>
</dbReference>
<dbReference type="PANTHER" id="PTHR43393">
    <property type="entry name" value="CYTOKININ RIBOSIDE 5'-MONOPHOSPHATE PHOSPHORIBOHYDROLASE"/>
    <property type="match status" value="1"/>
</dbReference>
<sequence>MASNDGRSNKAYLNQTFLSSAAARPLRILAEYLQPESRFESLGISDTIVFFGSARLISREAAEAALANARSSGGDIAAAEQALAMSRYYEDCRDLARRVTEWSKKLESRTRRFVVCSGGGPGIMEAANRGASEAKGLNIGLGISLPYEQSGNPYITRHLEFEFHYFFMRKFWLVYLAKALVAFPGGFGTLDELFEVMTLLQTRKLEKRVPIVLFGTSFWDKVLNLQALVDFGTISAEDLTLFYKTDDVEDAYNFIIDELTENALASPGGRW</sequence>
<dbReference type="RefSeq" id="WP_190260730.1">
    <property type="nucleotide sequence ID" value="NZ_CP053923.1"/>
</dbReference>
<dbReference type="GO" id="GO:0009691">
    <property type="term" value="P:cytokinin biosynthetic process"/>
    <property type="evidence" value="ECO:0007669"/>
    <property type="project" value="UniProtKB-UniRule"/>
</dbReference>
<reference evidence="3 4" key="1">
    <citation type="submission" date="2020-05" db="EMBL/GenBank/DDBJ databases">
        <title>Complete closed genome sequence of Defluviicoccus vanus.</title>
        <authorList>
            <person name="Bessarab I."/>
            <person name="Arumugam K."/>
            <person name="Maszenan A.M."/>
            <person name="Seviour R.J."/>
            <person name="Williams R.B."/>
        </authorList>
    </citation>
    <scope>NUCLEOTIDE SEQUENCE [LARGE SCALE GENOMIC DNA]</scope>
    <source>
        <strain evidence="3 4">Ben 114</strain>
    </source>
</reference>
<keyword evidence="2" id="KW-0378">Hydrolase</keyword>
<dbReference type="InterPro" id="IPR005269">
    <property type="entry name" value="LOG"/>
</dbReference>